<evidence type="ECO:0000256" key="6">
    <source>
        <dbReference type="ARBA" id="ARBA00023136"/>
    </source>
</evidence>
<keyword evidence="4" id="KW-0378">Hydrolase</keyword>
<comment type="similarity">
    <text evidence="2">Belongs to the peptidase S54 family.</text>
</comment>
<keyword evidence="10" id="KW-1185">Reference proteome</keyword>
<dbReference type="EMBL" id="BSUZ01000001">
    <property type="protein sequence ID" value="GMA87042.1"/>
    <property type="molecule type" value="Genomic_DNA"/>
</dbReference>
<feature type="transmembrane region" description="Helical" evidence="7">
    <location>
        <begin position="126"/>
        <end position="145"/>
    </location>
</feature>
<reference evidence="10" key="1">
    <citation type="journal article" date="2019" name="Int. J. Syst. Evol. Microbiol.">
        <title>The Global Catalogue of Microorganisms (GCM) 10K type strain sequencing project: providing services to taxonomists for standard genome sequencing and annotation.</title>
        <authorList>
            <consortium name="The Broad Institute Genomics Platform"/>
            <consortium name="The Broad Institute Genome Sequencing Center for Infectious Disease"/>
            <person name="Wu L."/>
            <person name="Ma J."/>
        </authorList>
    </citation>
    <scope>NUCLEOTIDE SEQUENCE [LARGE SCALE GENOMIC DNA]</scope>
    <source>
        <strain evidence="10">NBRC 108730</strain>
    </source>
</reference>
<dbReference type="Pfam" id="PF01694">
    <property type="entry name" value="Rhomboid"/>
    <property type="match status" value="1"/>
</dbReference>
<accession>A0ABQ6JFR5</accession>
<organism evidence="9 10">
    <name type="scientific">Angustibacter aerolatus</name>
    <dbReference type="NCBI Taxonomy" id="1162965"/>
    <lineage>
        <taxon>Bacteria</taxon>
        <taxon>Bacillati</taxon>
        <taxon>Actinomycetota</taxon>
        <taxon>Actinomycetes</taxon>
        <taxon>Kineosporiales</taxon>
        <taxon>Kineosporiaceae</taxon>
    </lineage>
</organism>
<proteinExistence type="inferred from homology"/>
<evidence type="ECO:0000256" key="1">
    <source>
        <dbReference type="ARBA" id="ARBA00004141"/>
    </source>
</evidence>
<feature type="transmembrane region" description="Helical" evidence="7">
    <location>
        <begin position="78"/>
        <end position="95"/>
    </location>
</feature>
<dbReference type="InterPro" id="IPR035952">
    <property type="entry name" value="Rhomboid-like_sf"/>
</dbReference>
<dbReference type="SUPFAM" id="SSF144091">
    <property type="entry name" value="Rhomboid-like"/>
    <property type="match status" value="1"/>
</dbReference>
<feature type="transmembrane region" description="Helical" evidence="7">
    <location>
        <begin position="46"/>
        <end position="66"/>
    </location>
</feature>
<feature type="transmembrane region" description="Helical" evidence="7">
    <location>
        <begin position="102"/>
        <end position="120"/>
    </location>
</feature>
<evidence type="ECO:0000256" key="4">
    <source>
        <dbReference type="ARBA" id="ARBA00022801"/>
    </source>
</evidence>
<dbReference type="InterPro" id="IPR022764">
    <property type="entry name" value="Peptidase_S54_rhomboid_dom"/>
</dbReference>
<keyword evidence="3 7" id="KW-0812">Transmembrane</keyword>
<dbReference type="Proteomes" id="UP001157017">
    <property type="component" value="Unassembled WGS sequence"/>
</dbReference>
<dbReference type="InterPro" id="IPR050925">
    <property type="entry name" value="Rhomboid_protease_S54"/>
</dbReference>
<evidence type="ECO:0000256" key="5">
    <source>
        <dbReference type="ARBA" id="ARBA00022989"/>
    </source>
</evidence>
<evidence type="ECO:0000313" key="9">
    <source>
        <dbReference type="EMBL" id="GMA87042.1"/>
    </source>
</evidence>
<comment type="subcellular location">
    <subcellularLocation>
        <location evidence="1">Membrane</location>
        <topology evidence="1">Multi-pass membrane protein</topology>
    </subcellularLocation>
</comment>
<feature type="domain" description="Peptidase S54 rhomboid" evidence="8">
    <location>
        <begin position="3"/>
        <end position="143"/>
    </location>
</feature>
<evidence type="ECO:0000256" key="7">
    <source>
        <dbReference type="SAM" id="Phobius"/>
    </source>
</evidence>
<name>A0ABQ6JFR5_9ACTN</name>
<feature type="transmembrane region" description="Helical" evidence="7">
    <location>
        <begin position="152"/>
        <end position="171"/>
    </location>
</feature>
<dbReference type="PANTHER" id="PTHR43731:SF14">
    <property type="entry name" value="PRESENILIN-ASSOCIATED RHOMBOID-LIKE PROTEIN, MITOCHONDRIAL"/>
    <property type="match status" value="1"/>
</dbReference>
<keyword evidence="5 7" id="KW-1133">Transmembrane helix</keyword>
<gene>
    <name evidence="9" type="ORF">GCM10025868_22920</name>
</gene>
<comment type="caution">
    <text evidence="9">The sequence shown here is derived from an EMBL/GenBank/DDBJ whole genome shotgun (WGS) entry which is preliminary data.</text>
</comment>
<sequence length="184" mass="19232">MRSEPYRLLTSAFLHSTSFVPHILFNMWALYQVGPALEQVLGRARFAALYLVCALGGSAGYLLMVARGADPESLNQSAVGASGAVFGLFGALLVVQRRLGRADTGLLSIIGINLVIGFVVPGIAWQAHLGGLATGAALGAVLAYAPASRRAVVQWSGTALVLLVVLAVTWAKVLSLPQFPFSIG</sequence>
<keyword evidence="6 7" id="KW-0472">Membrane</keyword>
<evidence type="ECO:0000313" key="10">
    <source>
        <dbReference type="Proteomes" id="UP001157017"/>
    </source>
</evidence>
<dbReference type="PANTHER" id="PTHR43731">
    <property type="entry name" value="RHOMBOID PROTEASE"/>
    <property type="match status" value="1"/>
</dbReference>
<evidence type="ECO:0000256" key="2">
    <source>
        <dbReference type="ARBA" id="ARBA00009045"/>
    </source>
</evidence>
<evidence type="ECO:0000256" key="3">
    <source>
        <dbReference type="ARBA" id="ARBA00022692"/>
    </source>
</evidence>
<evidence type="ECO:0000259" key="8">
    <source>
        <dbReference type="Pfam" id="PF01694"/>
    </source>
</evidence>
<protein>
    <recommendedName>
        <fullName evidence="8">Peptidase S54 rhomboid domain-containing protein</fullName>
    </recommendedName>
</protein>
<dbReference type="Gene3D" id="1.20.1540.10">
    <property type="entry name" value="Rhomboid-like"/>
    <property type="match status" value="1"/>
</dbReference>